<comment type="subcellular location">
    <subcellularLocation>
        <location evidence="1 6">Cell membrane</location>
        <topology evidence="1 6">Multi-pass membrane protein</topology>
    </subcellularLocation>
</comment>
<dbReference type="PANTHER" id="PTHR46795:SF2">
    <property type="entry name" value="ABC TRANSPORTER, PERMEASE PROTEIN"/>
    <property type="match status" value="1"/>
</dbReference>
<feature type="transmembrane region" description="Helical" evidence="6">
    <location>
        <begin position="103"/>
        <end position="130"/>
    </location>
</feature>
<dbReference type="InterPro" id="IPR027022">
    <property type="entry name" value="ABC_permease_BceB-typ"/>
</dbReference>
<evidence type="ECO:0000313" key="8">
    <source>
        <dbReference type="EMBL" id="TCP61763.1"/>
    </source>
</evidence>
<dbReference type="InterPro" id="IPR052536">
    <property type="entry name" value="ABC-4_Integral_Memb_Prot"/>
</dbReference>
<feature type="transmembrane region" description="Helical" evidence="6">
    <location>
        <begin position="220"/>
        <end position="243"/>
    </location>
</feature>
<keyword evidence="4 6" id="KW-1133">Transmembrane helix</keyword>
<feature type="transmembrane region" description="Helical" evidence="6">
    <location>
        <begin position="601"/>
        <end position="621"/>
    </location>
</feature>
<gene>
    <name evidence="8" type="ORF">EDD57_15910</name>
</gene>
<keyword evidence="6" id="KW-0813">Transport</keyword>
<evidence type="ECO:0000256" key="4">
    <source>
        <dbReference type="ARBA" id="ARBA00022989"/>
    </source>
</evidence>
<keyword evidence="5 6" id="KW-0472">Membrane</keyword>
<evidence type="ECO:0000259" key="7">
    <source>
        <dbReference type="Pfam" id="PF02687"/>
    </source>
</evidence>
<evidence type="ECO:0000256" key="2">
    <source>
        <dbReference type="ARBA" id="ARBA00022475"/>
    </source>
</evidence>
<evidence type="ECO:0000256" key="6">
    <source>
        <dbReference type="PIRNR" id="PIRNR018968"/>
    </source>
</evidence>
<evidence type="ECO:0000256" key="5">
    <source>
        <dbReference type="ARBA" id="ARBA00023136"/>
    </source>
</evidence>
<evidence type="ECO:0000256" key="3">
    <source>
        <dbReference type="ARBA" id="ARBA00022692"/>
    </source>
</evidence>
<keyword evidence="3 6" id="KW-0812">Transmembrane</keyword>
<dbReference type="GO" id="GO:0005886">
    <property type="term" value="C:plasma membrane"/>
    <property type="evidence" value="ECO:0007669"/>
    <property type="project" value="UniProtKB-SubCell"/>
</dbReference>
<accession>A0A4R2RFS3</accession>
<evidence type="ECO:0000313" key="9">
    <source>
        <dbReference type="Proteomes" id="UP000294746"/>
    </source>
</evidence>
<dbReference type="Pfam" id="PF02687">
    <property type="entry name" value="FtsX"/>
    <property type="match status" value="1"/>
</dbReference>
<feature type="transmembrane region" description="Helical" evidence="6">
    <location>
        <begin position="560"/>
        <end position="581"/>
    </location>
</feature>
<feature type="transmembrane region" description="Helical" evidence="6">
    <location>
        <begin position="150"/>
        <end position="173"/>
    </location>
</feature>
<dbReference type="Proteomes" id="UP000294746">
    <property type="component" value="Unassembled WGS sequence"/>
</dbReference>
<evidence type="ECO:0000256" key="1">
    <source>
        <dbReference type="ARBA" id="ARBA00004651"/>
    </source>
</evidence>
<keyword evidence="9" id="KW-1185">Reference proteome</keyword>
<dbReference type="InterPro" id="IPR003838">
    <property type="entry name" value="ABC3_permease_C"/>
</dbReference>
<dbReference type="RefSeq" id="WP_131849943.1">
    <property type="nucleotide sequence ID" value="NZ_SLXV01000059.1"/>
</dbReference>
<name>A0A4R2RFS3_9BACL</name>
<dbReference type="AlphaFoldDB" id="A0A4R2RFS3"/>
<feature type="transmembrane region" description="Helical" evidence="6">
    <location>
        <begin position="20"/>
        <end position="40"/>
    </location>
</feature>
<sequence>MNFRQFAFNNVKRNRRAYSAYFLSSSFAVMIFFAYALFIFHPELAKSDLGDQAKMGMTAAAYVTFVFSFLFVLYSISAFLKIRNKEFGLLTILGAQRKQINKLIFLENILIGFASIVTGILSGLLFAKLFLLYGSNIVETELSFYLPVKAIGLTIAAFSALYIVISFLTLFSIRQKVALELLMGTSKPKKEPKAHILLVLLSILLIVTAYYLLYTNFNTILLALTLGIIGTYLFFTQFSVYVMRLLKKNRSFFWKGTRMLWISEMAYKIKDNARMFFMITIVTAMASVAIGLVQSFDYVGKDSYKEVPFAITFNVTKEYKNWKTDMQKMDQELENSGIKYDKAIAELSEIQLTDDNSVNVTNESSYRQLSKLLGLNASYKLKSGEAIYIAPKSDKRGIQVGQKVSKYQIVERIDKRITSYRPLLVVNDEAFQQIQASSVKEKNLSSGIRSVYYSVPAWSGEKPPLSDSDQVKISKKIEKSVMSEDGYVSTRAGSYIEFKHSTSLLSFICIFIAAVFSLATASFLYFKLYTDLNQDQRIYHMLSKVGLSTSQMRRTGTIQIAMLFFIPLIVAGLEAILSLQILNKDILGHLPLWEMLTPSLISVSGFFVVQFIYFFIVRVLYLKQLDKVMVKSGK</sequence>
<comment type="similarity">
    <text evidence="6">Belongs to the ABC-4 integral membrane protein family.</text>
</comment>
<feature type="transmembrane region" description="Helical" evidence="6">
    <location>
        <begin position="60"/>
        <end position="82"/>
    </location>
</feature>
<dbReference type="PIRSF" id="PIRSF018968">
    <property type="entry name" value="ABC_permease_BceB"/>
    <property type="match status" value="1"/>
</dbReference>
<protein>
    <submittedName>
        <fullName evidence="8">Putative ABC transport system permease protein</fullName>
    </submittedName>
</protein>
<dbReference type="GO" id="GO:0055085">
    <property type="term" value="P:transmembrane transport"/>
    <property type="evidence" value="ECO:0007669"/>
    <property type="project" value="UniProtKB-UniRule"/>
</dbReference>
<feature type="transmembrane region" description="Helical" evidence="6">
    <location>
        <begin position="504"/>
        <end position="526"/>
    </location>
</feature>
<proteinExistence type="inferred from homology"/>
<reference evidence="8 9" key="1">
    <citation type="submission" date="2019-03" db="EMBL/GenBank/DDBJ databases">
        <title>Genomic Encyclopedia of Type Strains, Phase IV (KMG-IV): sequencing the most valuable type-strain genomes for metagenomic binning, comparative biology and taxonomic classification.</title>
        <authorList>
            <person name="Goeker M."/>
        </authorList>
    </citation>
    <scope>NUCLEOTIDE SEQUENCE [LARGE SCALE GENOMIC DNA]</scope>
    <source>
        <strain evidence="8 9">DSM 46831</strain>
    </source>
</reference>
<feature type="transmembrane region" description="Helical" evidence="6">
    <location>
        <begin position="275"/>
        <end position="296"/>
    </location>
</feature>
<organism evidence="8 9">
    <name type="scientific">Baia soyae</name>
    <dbReference type="NCBI Taxonomy" id="1544746"/>
    <lineage>
        <taxon>Bacteria</taxon>
        <taxon>Bacillati</taxon>
        <taxon>Bacillota</taxon>
        <taxon>Bacilli</taxon>
        <taxon>Bacillales</taxon>
        <taxon>Thermoactinomycetaceae</taxon>
        <taxon>Baia</taxon>
    </lineage>
</organism>
<comment type="caution">
    <text evidence="8">The sequence shown here is derived from an EMBL/GenBank/DDBJ whole genome shotgun (WGS) entry which is preliminary data.</text>
</comment>
<dbReference type="EMBL" id="SLXV01000059">
    <property type="protein sequence ID" value="TCP61763.1"/>
    <property type="molecule type" value="Genomic_DNA"/>
</dbReference>
<keyword evidence="2 6" id="KW-1003">Cell membrane</keyword>
<dbReference type="OrthoDB" id="1705903at2"/>
<dbReference type="PANTHER" id="PTHR46795">
    <property type="entry name" value="ABC TRANSPORTER PERMEASE-RELATED-RELATED"/>
    <property type="match status" value="1"/>
</dbReference>
<feature type="domain" description="ABC3 transporter permease C-terminal" evidence="7">
    <location>
        <begin position="60"/>
        <end position="175"/>
    </location>
</feature>
<feature type="transmembrane region" description="Helical" evidence="6">
    <location>
        <begin position="194"/>
        <end position="214"/>
    </location>
</feature>